<organism evidence="1 2">
    <name type="scientific">Edaphobacter aggregans</name>
    <dbReference type="NCBI Taxonomy" id="570835"/>
    <lineage>
        <taxon>Bacteria</taxon>
        <taxon>Pseudomonadati</taxon>
        <taxon>Acidobacteriota</taxon>
        <taxon>Terriglobia</taxon>
        <taxon>Terriglobales</taxon>
        <taxon>Acidobacteriaceae</taxon>
        <taxon>Edaphobacter</taxon>
    </lineage>
</organism>
<name>A0A3R9P0G9_9BACT</name>
<sequence length="169" mass="19227">MPIHFSALIEVRGINPFVAVSSARAEALTPGWRKPLPVLVRINDKPQVPWRINLMPAGNGDFYLYLHETVRKASGTSVGDRVSVELSFDANYRSGPQHRMPQWFKQALDENPRALKNWTALVPNRKKEILRCFSQLKSLDARSRNLSKALRVLSGEGDRFMARDWRDGS</sequence>
<dbReference type="Proteomes" id="UP000269669">
    <property type="component" value="Unassembled WGS sequence"/>
</dbReference>
<dbReference type="Gene3D" id="2.40.30.100">
    <property type="entry name" value="AF2212/PG0164-like"/>
    <property type="match status" value="1"/>
</dbReference>
<dbReference type="SUPFAM" id="SSF141694">
    <property type="entry name" value="AF2212/PG0164-like"/>
    <property type="match status" value="1"/>
</dbReference>
<protein>
    <submittedName>
        <fullName evidence="1">Bacteriocin resistance YdeI/OmpD-like protein</fullName>
    </submittedName>
</protein>
<comment type="caution">
    <text evidence="1">The sequence shown here is derived from an EMBL/GenBank/DDBJ whole genome shotgun (WGS) entry which is preliminary data.</text>
</comment>
<dbReference type="RefSeq" id="WP_125487397.1">
    <property type="nucleotide sequence ID" value="NZ_RSDW01000001.1"/>
</dbReference>
<dbReference type="AlphaFoldDB" id="A0A3R9P0G9"/>
<reference evidence="1 2" key="1">
    <citation type="submission" date="2018-12" db="EMBL/GenBank/DDBJ databases">
        <title>Sequencing of bacterial isolates from soil warming experiment in Harvard Forest, Massachusetts, USA.</title>
        <authorList>
            <person name="Deangelis K."/>
        </authorList>
    </citation>
    <scope>NUCLEOTIDE SEQUENCE [LARGE SCALE GENOMIC DNA]</scope>
    <source>
        <strain evidence="1 2">EB153</strain>
    </source>
</reference>
<dbReference type="Pfam" id="PF13376">
    <property type="entry name" value="OmdA"/>
    <property type="match status" value="1"/>
</dbReference>
<accession>A0A3R9P0G9</accession>
<proteinExistence type="predicted"/>
<dbReference type="Pfam" id="PF08922">
    <property type="entry name" value="DUF1905"/>
    <property type="match status" value="1"/>
</dbReference>
<evidence type="ECO:0000313" key="2">
    <source>
        <dbReference type="Proteomes" id="UP000269669"/>
    </source>
</evidence>
<dbReference type="EMBL" id="RSDW01000001">
    <property type="protein sequence ID" value="RSL19124.1"/>
    <property type="molecule type" value="Genomic_DNA"/>
</dbReference>
<keyword evidence="2" id="KW-1185">Reference proteome</keyword>
<dbReference type="OrthoDB" id="2243618at2"/>
<dbReference type="InterPro" id="IPR037079">
    <property type="entry name" value="AF2212/PG0164-like_sf"/>
</dbReference>
<gene>
    <name evidence="1" type="ORF">EDE15_4758</name>
</gene>
<dbReference type="InterPro" id="IPR015018">
    <property type="entry name" value="DUF1905"/>
</dbReference>
<evidence type="ECO:0000313" key="1">
    <source>
        <dbReference type="EMBL" id="RSL19124.1"/>
    </source>
</evidence>